<keyword evidence="3" id="KW-1185">Reference proteome</keyword>
<gene>
    <name evidence="2" type="ORF">PITC_040450</name>
</gene>
<evidence type="ECO:0000256" key="1">
    <source>
        <dbReference type="SAM" id="Coils"/>
    </source>
</evidence>
<sequence>MSVNELSALSEMKLRCQLRLTIVTVAIQEDRVPSWLFKIPTHHLPLNFFNNPITIHTIIKKDNHKVAEEPRNIVSLNNDVLEKLTELRSRAEHRATERKRTEKAITRAMNAKEEMLRNNPFAYQTHSNVLQALDQELNHLNGELMALDTEEEYDGMEERRIWEQLH</sequence>
<dbReference type="HOGENOM" id="CLU_1603308_0_0_1"/>
<name>A0A0A2KZT1_PENIT</name>
<dbReference type="PhylomeDB" id="A0A0A2KZT1"/>
<protein>
    <submittedName>
        <fullName evidence="2">Uncharacterized protein</fullName>
    </submittedName>
</protein>
<proteinExistence type="predicted"/>
<accession>A0A0A2KZT1</accession>
<dbReference type="AlphaFoldDB" id="A0A0A2KZT1"/>
<feature type="coiled-coil region" evidence="1">
    <location>
        <begin position="98"/>
        <end position="150"/>
    </location>
</feature>
<keyword evidence="1" id="KW-0175">Coiled coil</keyword>
<evidence type="ECO:0000313" key="2">
    <source>
        <dbReference type="EMBL" id="KGO69870.1"/>
    </source>
</evidence>
<comment type="caution">
    <text evidence="2">The sequence shown here is derived from an EMBL/GenBank/DDBJ whole genome shotgun (WGS) entry which is preliminary data.</text>
</comment>
<organism evidence="2 3">
    <name type="scientific">Penicillium italicum</name>
    <name type="common">Blue mold</name>
    <dbReference type="NCBI Taxonomy" id="40296"/>
    <lineage>
        <taxon>Eukaryota</taxon>
        <taxon>Fungi</taxon>
        <taxon>Dikarya</taxon>
        <taxon>Ascomycota</taxon>
        <taxon>Pezizomycotina</taxon>
        <taxon>Eurotiomycetes</taxon>
        <taxon>Eurotiomycetidae</taxon>
        <taxon>Eurotiales</taxon>
        <taxon>Aspergillaceae</taxon>
        <taxon>Penicillium</taxon>
    </lineage>
</organism>
<reference evidence="2 3" key="1">
    <citation type="journal article" date="2015" name="Mol. Plant Microbe Interact.">
        <title>Genome, transcriptome, and functional analyses of Penicillium expansum provide new insights into secondary metabolism and pathogenicity.</title>
        <authorList>
            <person name="Ballester A.R."/>
            <person name="Marcet-Houben M."/>
            <person name="Levin E."/>
            <person name="Sela N."/>
            <person name="Selma-Lazaro C."/>
            <person name="Carmona L."/>
            <person name="Wisniewski M."/>
            <person name="Droby S."/>
            <person name="Gonzalez-Candelas L."/>
            <person name="Gabaldon T."/>
        </authorList>
    </citation>
    <scope>NUCLEOTIDE SEQUENCE [LARGE SCALE GENOMIC DNA]</scope>
    <source>
        <strain evidence="2 3">PHI-1</strain>
    </source>
</reference>
<dbReference type="Proteomes" id="UP000030104">
    <property type="component" value="Unassembled WGS sequence"/>
</dbReference>
<evidence type="ECO:0000313" key="3">
    <source>
        <dbReference type="Proteomes" id="UP000030104"/>
    </source>
</evidence>
<dbReference type="EMBL" id="JQGA01001114">
    <property type="protein sequence ID" value="KGO69870.1"/>
    <property type="molecule type" value="Genomic_DNA"/>
</dbReference>